<dbReference type="GeneID" id="18559673"/>
<dbReference type="KEGG" id="vg:18559673"/>
<evidence type="ECO:0000313" key="2">
    <source>
        <dbReference type="Proteomes" id="UP000000697"/>
    </source>
</evidence>
<reference evidence="1 2" key="1">
    <citation type="journal article" date="2012" name="J. Virol.">
        <title>Complete Genome Sequences of 138 Mycobacteriophages.</title>
        <authorList>
            <consortium name="the Science Education Alliance Phage Hunters Advancing Genomics and Evolutionary Science Program"/>
            <consortium name="the KwaZulu-Natal Research Institute for Tuberculosis and HIV Mycobacterial Genetics Course Students"/>
            <consortium name="the Phage Hunters Integrating Research and Education Program"/>
            <person name="Hatfull G.F."/>
        </authorList>
    </citation>
    <scope>NUCLEOTIDE SEQUENCE [LARGE SCALE GENOMIC DNA]</scope>
</reference>
<evidence type="ECO:0000313" key="1">
    <source>
        <dbReference type="EMBL" id="AEL98208.1"/>
    </source>
</evidence>
<proteinExistence type="predicted"/>
<dbReference type="EMBL" id="JN412591">
    <property type="protein sequence ID" value="AEL98208.1"/>
    <property type="molecule type" value="Genomic_DNA"/>
</dbReference>
<dbReference type="OrthoDB" id="23099at10239"/>
<dbReference type="Proteomes" id="UP000000697">
    <property type="component" value="Segment"/>
</dbReference>
<accession>G1JX60</accession>
<protein>
    <submittedName>
        <fullName evidence="1">Uncharacterized protein</fullName>
    </submittedName>
</protein>
<gene>
    <name evidence="1" type="primary">45</name>
    <name evidence="1" type="ORF">PBI_BIGNUZ_45</name>
</gene>
<name>G1JX60_9CAUD</name>
<sequence length="57" mass="6375">MSARRPSCPVCWQPVSPTIKAKIAHHFDAIREDVCPGSGEPYRITLEHRPEFAGVTE</sequence>
<dbReference type="RefSeq" id="YP_009012294.1">
    <property type="nucleotide sequence ID" value="NC_023692.1"/>
</dbReference>
<organism evidence="1 2">
    <name type="scientific">Mycobacterium phage BigNuz</name>
    <dbReference type="NCBI Taxonomy" id="1074309"/>
    <lineage>
        <taxon>Viruses</taxon>
        <taxon>Duplodnaviria</taxon>
        <taxon>Heunggongvirae</taxon>
        <taxon>Uroviricota</taxon>
        <taxon>Caudoviricetes</taxon>
        <taxon>Pclasvirinae</taxon>
        <taxon>Bignuzvirus</taxon>
        <taxon>Bignuzvirus bignuz</taxon>
    </lineage>
</organism>
<keyword evidence="2" id="KW-1185">Reference proteome</keyword>